<evidence type="ECO:0000256" key="1">
    <source>
        <dbReference type="ARBA" id="ARBA00006987"/>
    </source>
</evidence>
<dbReference type="PIRSF" id="PIRSF017082">
    <property type="entry name" value="YflP"/>
    <property type="match status" value="1"/>
</dbReference>
<gene>
    <name evidence="3" type="ORF">GGQ83_001923</name>
</gene>
<dbReference type="AlphaFoldDB" id="A0A840AD69"/>
<dbReference type="Gene3D" id="3.40.190.10">
    <property type="entry name" value="Periplasmic binding protein-like II"/>
    <property type="match status" value="1"/>
</dbReference>
<evidence type="ECO:0000313" key="4">
    <source>
        <dbReference type="Proteomes" id="UP000553193"/>
    </source>
</evidence>
<keyword evidence="2" id="KW-0732">Signal</keyword>
<dbReference type="Gene3D" id="3.40.190.150">
    <property type="entry name" value="Bordetella uptake gene, domain 1"/>
    <property type="match status" value="1"/>
</dbReference>
<dbReference type="Proteomes" id="UP000553193">
    <property type="component" value="Unassembled WGS sequence"/>
</dbReference>
<dbReference type="PANTHER" id="PTHR42928:SF5">
    <property type="entry name" value="BLR1237 PROTEIN"/>
    <property type="match status" value="1"/>
</dbReference>
<dbReference type="Pfam" id="PF03401">
    <property type="entry name" value="TctC"/>
    <property type="match status" value="1"/>
</dbReference>
<dbReference type="SUPFAM" id="SSF53850">
    <property type="entry name" value="Periplasmic binding protein-like II"/>
    <property type="match status" value="1"/>
</dbReference>
<dbReference type="PANTHER" id="PTHR42928">
    <property type="entry name" value="TRICARBOXYLATE-BINDING PROTEIN"/>
    <property type="match status" value="1"/>
</dbReference>
<proteinExistence type="inferred from homology"/>
<dbReference type="InterPro" id="IPR042100">
    <property type="entry name" value="Bug_dom1"/>
</dbReference>
<dbReference type="InterPro" id="IPR005064">
    <property type="entry name" value="BUG"/>
</dbReference>
<reference evidence="3 4" key="1">
    <citation type="submission" date="2020-08" db="EMBL/GenBank/DDBJ databases">
        <title>Genomic Encyclopedia of Type Strains, Phase IV (KMG-IV): sequencing the most valuable type-strain genomes for metagenomic binning, comparative biology and taxonomic classification.</title>
        <authorList>
            <person name="Goeker M."/>
        </authorList>
    </citation>
    <scope>NUCLEOTIDE SEQUENCE [LARGE SCALE GENOMIC DNA]</scope>
    <source>
        <strain evidence="3 4">DSM 19979</strain>
    </source>
</reference>
<protein>
    <submittedName>
        <fullName evidence="3">Tripartite-type tricarboxylate transporter receptor subunit TctC</fullName>
    </submittedName>
</protein>
<dbReference type="RefSeq" id="WP_184383543.1">
    <property type="nucleotide sequence ID" value="NZ_JACIDJ010000002.1"/>
</dbReference>
<sequence length="321" mass="34576">MNRRSLLLAAPALALPATTRAQGAFPDRPIRVIIGYPAGGGTDVVGRPIMTRLSEHLGVPVVVENRAGANGNIAMEHMTRVEPDGHTLFMGDAGNLGITHALYPSLPFDTQRDFVGVAQLTAGPVVLVIGGGVPAQNLAEWTALLKSRPEAFNFGSAGVGSGPHLFYESWRRAAGVSMTHVPYRGTGPALVGLLAGDVHMMIGNYGVFRGAHEAGRVKVLAISTPTRHPNLPDIPTVREAGTDWGVIGFNGIIAPRRIAPERRQRLEDGFRHVMSQPEMREQMHGFGSLVDFAPGAELDRRMAAERESWTRLVREANIQPE</sequence>
<comment type="similarity">
    <text evidence="1">Belongs to the UPF0065 (bug) family.</text>
</comment>
<dbReference type="EMBL" id="JACIDJ010000002">
    <property type="protein sequence ID" value="MBB3898486.1"/>
    <property type="molecule type" value="Genomic_DNA"/>
</dbReference>
<keyword evidence="4" id="KW-1185">Reference proteome</keyword>
<keyword evidence="3" id="KW-0675">Receptor</keyword>
<evidence type="ECO:0000256" key="2">
    <source>
        <dbReference type="SAM" id="SignalP"/>
    </source>
</evidence>
<evidence type="ECO:0000313" key="3">
    <source>
        <dbReference type="EMBL" id="MBB3898486.1"/>
    </source>
</evidence>
<name>A0A840AD69_9PROT</name>
<feature type="signal peptide" evidence="2">
    <location>
        <begin position="1"/>
        <end position="23"/>
    </location>
</feature>
<comment type="caution">
    <text evidence="3">The sequence shown here is derived from an EMBL/GenBank/DDBJ whole genome shotgun (WGS) entry which is preliminary data.</text>
</comment>
<accession>A0A840AD69</accession>
<organism evidence="3 4">
    <name type="scientific">Roseococcus suduntuyensis</name>
    <dbReference type="NCBI Taxonomy" id="455361"/>
    <lineage>
        <taxon>Bacteria</taxon>
        <taxon>Pseudomonadati</taxon>
        <taxon>Pseudomonadota</taxon>
        <taxon>Alphaproteobacteria</taxon>
        <taxon>Acetobacterales</taxon>
        <taxon>Roseomonadaceae</taxon>
        <taxon>Roseococcus</taxon>
    </lineage>
</organism>
<feature type="chain" id="PRO_5033017070" evidence="2">
    <location>
        <begin position="24"/>
        <end position="321"/>
    </location>
</feature>
<dbReference type="CDD" id="cd07012">
    <property type="entry name" value="PBP2_Bug_TTT"/>
    <property type="match status" value="1"/>
</dbReference>